<dbReference type="SUPFAM" id="SSF52025">
    <property type="entry name" value="PA domain"/>
    <property type="match status" value="1"/>
</dbReference>
<dbReference type="STRING" id="136273.GY22_16110"/>
<feature type="signal peptide" evidence="2">
    <location>
        <begin position="1"/>
        <end position="28"/>
    </location>
</feature>
<evidence type="ECO:0000313" key="6">
    <source>
        <dbReference type="Proteomes" id="UP000053512"/>
    </source>
</evidence>
<dbReference type="GO" id="GO:0006508">
    <property type="term" value="P:proteolysis"/>
    <property type="evidence" value="ECO:0007669"/>
    <property type="project" value="InterPro"/>
</dbReference>
<dbReference type="AlphaFoldDB" id="A0A0W8IPV0"/>
<keyword evidence="5" id="KW-0378">Hydrolase</keyword>
<dbReference type="InterPro" id="IPR046450">
    <property type="entry name" value="PA_dom_sf"/>
</dbReference>
<dbReference type="InterPro" id="IPR003137">
    <property type="entry name" value="PA_domain"/>
</dbReference>
<dbReference type="Proteomes" id="UP000053512">
    <property type="component" value="Unassembled WGS sequence"/>
</dbReference>
<feature type="compositionally biased region" description="Basic and acidic residues" evidence="1">
    <location>
        <begin position="504"/>
        <end position="529"/>
    </location>
</feature>
<accession>A0A0W8IPV0</accession>
<proteinExistence type="predicted"/>
<feature type="domain" description="Peptidase M28" evidence="4">
    <location>
        <begin position="254"/>
        <end position="474"/>
    </location>
</feature>
<dbReference type="Gene3D" id="3.50.30.30">
    <property type="match status" value="1"/>
</dbReference>
<comment type="caution">
    <text evidence="5">The sequence shown here is derived from an EMBL/GenBank/DDBJ whole genome shotgun (WGS) entry which is preliminary data.</text>
</comment>
<dbReference type="SUPFAM" id="SSF53187">
    <property type="entry name" value="Zn-dependent exopeptidases"/>
    <property type="match status" value="1"/>
</dbReference>
<dbReference type="InterPro" id="IPR045175">
    <property type="entry name" value="M28_fam"/>
</dbReference>
<dbReference type="Pfam" id="PF04389">
    <property type="entry name" value="Peptidase_M28"/>
    <property type="match status" value="1"/>
</dbReference>
<evidence type="ECO:0000259" key="3">
    <source>
        <dbReference type="Pfam" id="PF02225"/>
    </source>
</evidence>
<gene>
    <name evidence="5" type="ORF">AVL61_02630</name>
</gene>
<evidence type="ECO:0000259" key="4">
    <source>
        <dbReference type="Pfam" id="PF04389"/>
    </source>
</evidence>
<dbReference type="InterPro" id="IPR007484">
    <property type="entry name" value="Peptidase_M28"/>
</dbReference>
<feature type="chain" id="PRO_5006944413" evidence="2">
    <location>
        <begin position="29"/>
        <end position="529"/>
    </location>
</feature>
<organism evidence="5 6">
    <name type="scientific">Kocuria rosea subsp. polaris</name>
    <dbReference type="NCBI Taxonomy" id="136273"/>
    <lineage>
        <taxon>Bacteria</taxon>
        <taxon>Bacillati</taxon>
        <taxon>Actinomycetota</taxon>
        <taxon>Actinomycetes</taxon>
        <taxon>Micrococcales</taxon>
        <taxon>Micrococcaceae</taxon>
        <taxon>Kocuria</taxon>
    </lineage>
</organism>
<dbReference type="Pfam" id="PF02225">
    <property type="entry name" value="PA"/>
    <property type="match status" value="1"/>
</dbReference>
<dbReference type="PANTHER" id="PTHR12147">
    <property type="entry name" value="METALLOPEPTIDASE M28 FAMILY MEMBER"/>
    <property type="match status" value="1"/>
</dbReference>
<dbReference type="EMBL" id="LQBK01000002">
    <property type="protein sequence ID" value="KUG61997.1"/>
    <property type="molecule type" value="Genomic_DNA"/>
</dbReference>
<keyword evidence="2" id="KW-0732">Signal</keyword>
<sequence length="529" mass="53941">MPVRTPSHWITSAALAGALTLTATSAVAAPTRDNSNNNTTHKITQAVSQQKLVQHLSAFQTIAEANDGNRASGTSGYQASVDYVVQKLQAAGYTPEVQEFTFPYFQEVSPATVSADGTQLAAEDVAVMTYSGTGSVTAPVQAVDTDGTAGASTSGCEAADFADFVPGSVALIQRGACSFAVKAANAEAAGASAVLIFNSGAPGSEGLLNGTLGSPEATTLTTVGLSHQAGVDLLDATEVTVTTDTVSATRTTYNVLAETGTGDPGNTVVVGAHLDGVLEGAGISDNGTGSAGILAIAEAMAKTKTENNVRFAWWGAEELGLLGAEHYVADLQANDPGALEDIALYLNFDMIGSPNYGRFVYDGDASTFDPGDTNVPAGSGAIEAAFHEHFASVGLASGETEFSGRSDYGPFIEVGVPSGGLFTGAEGVKTEEQAALFGGQAGVAYDSCYHSACDDITNVDLQGMEEMSDAAAAVVLRYAMSTHDVNGEGEPYKQKGKGAVGHPKGHDRGHGPHSEHGRGHGHGHDKAAA</sequence>
<dbReference type="OrthoDB" id="345880at2"/>
<dbReference type="Gene3D" id="3.40.630.10">
    <property type="entry name" value="Zn peptidases"/>
    <property type="match status" value="2"/>
</dbReference>
<protein>
    <submittedName>
        <fullName evidence="5">Aminopeptidase</fullName>
    </submittedName>
</protein>
<evidence type="ECO:0000256" key="1">
    <source>
        <dbReference type="SAM" id="MobiDB-lite"/>
    </source>
</evidence>
<dbReference type="GO" id="GO:0008235">
    <property type="term" value="F:metalloexopeptidase activity"/>
    <property type="evidence" value="ECO:0007669"/>
    <property type="project" value="InterPro"/>
</dbReference>
<feature type="region of interest" description="Disordered" evidence="1">
    <location>
        <begin position="485"/>
        <end position="529"/>
    </location>
</feature>
<evidence type="ECO:0000256" key="2">
    <source>
        <dbReference type="SAM" id="SignalP"/>
    </source>
</evidence>
<name>A0A0W8IPV0_KOCRO</name>
<keyword evidence="5" id="KW-0031">Aminopeptidase</keyword>
<dbReference type="RefSeq" id="WP_058872383.1">
    <property type="nucleotide sequence ID" value="NZ_LQBK01000002.1"/>
</dbReference>
<feature type="domain" description="PA" evidence="3">
    <location>
        <begin position="137"/>
        <end position="232"/>
    </location>
</feature>
<dbReference type="GO" id="GO:0004177">
    <property type="term" value="F:aminopeptidase activity"/>
    <property type="evidence" value="ECO:0007669"/>
    <property type="project" value="UniProtKB-KW"/>
</dbReference>
<keyword evidence="5" id="KW-0645">Protease</keyword>
<evidence type="ECO:0000313" key="5">
    <source>
        <dbReference type="EMBL" id="KUG61997.1"/>
    </source>
</evidence>
<reference evidence="6" key="1">
    <citation type="submission" date="2015-12" db="EMBL/GenBank/DDBJ databases">
        <authorList>
            <person name="Nair G.R."/>
            <person name="Kaur G."/>
            <person name="Mayilraj S."/>
        </authorList>
    </citation>
    <scope>NUCLEOTIDE SEQUENCE [LARGE SCALE GENOMIC DNA]</scope>
    <source>
        <strain evidence="6">CD08_4</strain>
    </source>
</reference>
<dbReference type="PANTHER" id="PTHR12147:SF26">
    <property type="entry name" value="PEPTIDASE M28 DOMAIN-CONTAINING PROTEIN"/>
    <property type="match status" value="1"/>
</dbReference>